<dbReference type="InterPro" id="IPR018045">
    <property type="entry name" value="S04_transporter_CS"/>
</dbReference>
<evidence type="ECO:0000256" key="5">
    <source>
        <dbReference type="SAM" id="Phobius"/>
    </source>
</evidence>
<dbReference type="PANTHER" id="PTHR11814">
    <property type="entry name" value="SULFATE TRANSPORTER"/>
    <property type="match status" value="1"/>
</dbReference>
<dbReference type="AlphaFoldDB" id="I0JKU8"/>
<feature type="transmembrane region" description="Helical" evidence="5">
    <location>
        <begin position="69"/>
        <end position="85"/>
    </location>
</feature>
<keyword evidence="8" id="KW-1185">Reference proteome</keyword>
<dbReference type="InterPro" id="IPR001902">
    <property type="entry name" value="SLC26A/SulP_fam"/>
</dbReference>
<dbReference type="InterPro" id="IPR011547">
    <property type="entry name" value="SLC26A/SulP_dom"/>
</dbReference>
<evidence type="ECO:0000313" key="8">
    <source>
        <dbReference type="Proteomes" id="UP000007397"/>
    </source>
</evidence>
<organism evidence="7 8">
    <name type="scientific">Halobacillus halophilus (strain ATCC 35676 / DSM 2266 / JCM 20832 / KCTC 3685 / LMG 17431 / NBRC 102448 / NCIMB 2269)</name>
    <name type="common">Sporosarcina halophila</name>
    <dbReference type="NCBI Taxonomy" id="866895"/>
    <lineage>
        <taxon>Bacteria</taxon>
        <taxon>Bacillati</taxon>
        <taxon>Bacillota</taxon>
        <taxon>Bacilli</taxon>
        <taxon>Bacillales</taxon>
        <taxon>Bacillaceae</taxon>
        <taxon>Halobacillus</taxon>
    </lineage>
</organism>
<dbReference type="PROSITE" id="PS01130">
    <property type="entry name" value="SLC26A"/>
    <property type="match status" value="1"/>
</dbReference>
<dbReference type="EMBL" id="HE717023">
    <property type="protein sequence ID" value="CCG44768.1"/>
    <property type="molecule type" value="Genomic_DNA"/>
</dbReference>
<reference evidence="7 8" key="1">
    <citation type="journal article" date="2013" name="Environ. Microbiol.">
        <title>Chloride and organic osmolytes: a hybrid strategy to cope with elevated salinities by the moderately halophilic, chloride-dependent bacterium Halobacillus halophilus.</title>
        <authorList>
            <person name="Saum S.H."/>
            <person name="Pfeiffer F."/>
            <person name="Palm P."/>
            <person name="Rampp M."/>
            <person name="Schuster S.C."/>
            <person name="Muller V."/>
            <person name="Oesterhelt D."/>
        </authorList>
    </citation>
    <scope>NUCLEOTIDE SEQUENCE [LARGE SCALE GENOMIC DNA]</scope>
    <source>
        <strain evidence="8">ATCC 35676 / DSM 2266 / JCM 20832 / KCTC 3685 / LMG 17431 / NBRC 102448 / NCIMB 2269</strain>
    </source>
</reference>
<comment type="subcellular location">
    <subcellularLocation>
        <location evidence="1">Membrane</location>
        <topology evidence="1">Multi-pass membrane protein</topology>
    </subcellularLocation>
</comment>
<dbReference type="InterPro" id="IPR002645">
    <property type="entry name" value="STAS_dom"/>
</dbReference>
<feature type="transmembrane region" description="Helical" evidence="5">
    <location>
        <begin position="92"/>
        <end position="111"/>
    </location>
</feature>
<feature type="transmembrane region" description="Helical" evidence="5">
    <location>
        <begin position="43"/>
        <end position="63"/>
    </location>
</feature>
<evidence type="ECO:0000256" key="1">
    <source>
        <dbReference type="ARBA" id="ARBA00004141"/>
    </source>
</evidence>
<evidence type="ECO:0000259" key="6">
    <source>
        <dbReference type="PROSITE" id="PS50801"/>
    </source>
</evidence>
<dbReference type="HOGENOM" id="CLU_003182_13_2_9"/>
<evidence type="ECO:0000256" key="2">
    <source>
        <dbReference type="ARBA" id="ARBA00022692"/>
    </source>
</evidence>
<protein>
    <submittedName>
        <fullName evidence="7">Sulfate transporter familiy protein</fullName>
    </submittedName>
</protein>
<dbReference type="Pfam" id="PF00916">
    <property type="entry name" value="Sulfate_transp"/>
    <property type="match status" value="1"/>
</dbReference>
<keyword evidence="4 5" id="KW-0472">Membrane</keyword>
<feature type="transmembrane region" description="Helical" evidence="5">
    <location>
        <begin position="402"/>
        <end position="433"/>
    </location>
</feature>
<dbReference type="GO" id="GO:0016020">
    <property type="term" value="C:membrane"/>
    <property type="evidence" value="ECO:0007669"/>
    <property type="project" value="UniProtKB-SubCell"/>
</dbReference>
<evidence type="ECO:0000313" key="7">
    <source>
        <dbReference type="EMBL" id="CCG44768.1"/>
    </source>
</evidence>
<feature type="transmembrane region" description="Helical" evidence="5">
    <location>
        <begin position="372"/>
        <end position="390"/>
    </location>
</feature>
<dbReference type="Pfam" id="PF01740">
    <property type="entry name" value="STAS"/>
    <property type="match status" value="1"/>
</dbReference>
<keyword evidence="2 5" id="KW-0812">Transmembrane</keyword>
<proteinExistence type="predicted"/>
<feature type="transmembrane region" description="Helical" evidence="5">
    <location>
        <begin position="117"/>
        <end position="136"/>
    </location>
</feature>
<sequence length="570" mass="62083">MSDIRNSCHKKETEEDVIIMFNKKKFQNHWLFNYEKRHLKNDFSAGLIVAIMLIPQGMAYSMLAGLPPVIGLYASTIPLIIYALLGSSKQLAVGPVAMVSLLVLSGVSTMAEPGSGEYISLVLLLSLMVGVIQLSMGLLRLGFVVNFLSHAVISGFTSAAALIIGLSQLKNLIGVDLAGQKNIFIIMSDAVTRISEINWTTFAIGIGSILLLVIFKKKAPQFPAPLVVVVASTLLVYFFKLEERGVSIIKDVPDGLPALSVPAFNMDSVMALLPIALTISFVGFMESIAVAKAIASKEKYKVDSNQELTGLGAANIVGSFFSASPVTGGFSRTAVNYQAGAKSGLASIITAVLIMITLLFFTGLFYYLPNAVLAAIIMVAVFGLINVKEAKHLFRIKKSDGWILVLTFVATLVTGIESGILIGAGAALLLFIWNSAYPHTAVLGYVQEEGVYRNVKRYPEALEHTDTLIFRMDASLYFANFAFMEEKIRNILGDRPEVTKVILDFSGVNRMDGVAVDELEKLIDEYDEAGVHIHLAQVKGPVRDLLERASWEEKYGERITHPQVKEAVSY</sequence>
<feature type="domain" description="STAS" evidence="6">
    <location>
        <begin position="457"/>
        <end position="570"/>
    </location>
</feature>
<feature type="transmembrane region" description="Helical" evidence="5">
    <location>
        <begin position="222"/>
        <end position="239"/>
    </location>
</feature>
<dbReference type="KEGG" id="hhd:HBHAL_2423"/>
<evidence type="ECO:0000256" key="4">
    <source>
        <dbReference type="ARBA" id="ARBA00023136"/>
    </source>
</evidence>
<dbReference type="Gene3D" id="3.30.750.24">
    <property type="entry name" value="STAS domain"/>
    <property type="match status" value="1"/>
</dbReference>
<dbReference type="PATRIC" id="fig|866895.3.peg.1431"/>
<feature type="transmembrane region" description="Helical" evidence="5">
    <location>
        <begin position="197"/>
        <end position="215"/>
    </location>
</feature>
<dbReference type="SUPFAM" id="SSF52091">
    <property type="entry name" value="SpoIIaa-like"/>
    <property type="match status" value="1"/>
</dbReference>
<keyword evidence="3 5" id="KW-1133">Transmembrane helix</keyword>
<dbReference type="Proteomes" id="UP000007397">
    <property type="component" value="Chromosome"/>
</dbReference>
<dbReference type="PROSITE" id="PS50801">
    <property type="entry name" value="STAS"/>
    <property type="match status" value="1"/>
</dbReference>
<dbReference type="GO" id="GO:0008271">
    <property type="term" value="F:secondary active sulfate transmembrane transporter activity"/>
    <property type="evidence" value="ECO:0007669"/>
    <property type="project" value="InterPro"/>
</dbReference>
<feature type="transmembrane region" description="Helical" evidence="5">
    <location>
        <begin position="345"/>
        <end position="366"/>
    </location>
</feature>
<gene>
    <name evidence="7" type="ordered locus">HBHAL_2423</name>
</gene>
<dbReference type="NCBIfam" id="TIGR00815">
    <property type="entry name" value="sulP"/>
    <property type="match status" value="1"/>
</dbReference>
<name>I0JKU8_HALH3</name>
<evidence type="ECO:0000256" key="3">
    <source>
        <dbReference type="ARBA" id="ARBA00022989"/>
    </source>
</evidence>
<dbReference type="CDD" id="cd07042">
    <property type="entry name" value="STAS_SulP_like_sulfate_transporter"/>
    <property type="match status" value="1"/>
</dbReference>
<feature type="transmembrane region" description="Helical" evidence="5">
    <location>
        <begin position="143"/>
        <end position="166"/>
    </location>
</feature>
<dbReference type="STRING" id="866895.HBHAL_2423"/>
<accession>I0JKU8</accession>
<feature type="transmembrane region" description="Helical" evidence="5">
    <location>
        <begin position="269"/>
        <end position="291"/>
    </location>
</feature>
<dbReference type="InterPro" id="IPR036513">
    <property type="entry name" value="STAS_dom_sf"/>
</dbReference>
<dbReference type="eggNOG" id="COG0659">
    <property type="taxonomic scope" value="Bacteria"/>
</dbReference>